<dbReference type="RefSeq" id="WP_256621542.1">
    <property type="nucleotide sequence ID" value="NZ_JTEO01000002.1"/>
</dbReference>
<keyword evidence="1" id="KW-0472">Membrane</keyword>
<dbReference type="EMBL" id="JTEO01000002">
    <property type="protein sequence ID" value="MCQ6961844.1"/>
    <property type="molecule type" value="Genomic_DNA"/>
</dbReference>
<dbReference type="InterPro" id="IPR012429">
    <property type="entry name" value="HGSNAT_cat"/>
</dbReference>
<feature type="transmembrane region" description="Helical" evidence="1">
    <location>
        <begin position="91"/>
        <end position="108"/>
    </location>
</feature>
<feature type="transmembrane region" description="Helical" evidence="1">
    <location>
        <begin position="49"/>
        <end position="70"/>
    </location>
</feature>
<name>A0AAE3H965_9EURY</name>
<keyword evidence="4" id="KW-1185">Reference proteome</keyword>
<dbReference type="AlphaFoldDB" id="A0AAE3H965"/>
<accession>A0AAE3H965</accession>
<dbReference type="Proteomes" id="UP001206983">
    <property type="component" value="Unassembled WGS sequence"/>
</dbReference>
<organism evidence="3 4">
    <name type="scientific">Methanolobus chelungpuianus</name>
    <dbReference type="NCBI Taxonomy" id="502115"/>
    <lineage>
        <taxon>Archaea</taxon>
        <taxon>Methanobacteriati</taxon>
        <taxon>Methanobacteriota</taxon>
        <taxon>Stenosarchaea group</taxon>
        <taxon>Methanomicrobia</taxon>
        <taxon>Methanosarcinales</taxon>
        <taxon>Methanosarcinaceae</taxon>
        <taxon>Methanolobus</taxon>
    </lineage>
</organism>
<evidence type="ECO:0000313" key="3">
    <source>
        <dbReference type="EMBL" id="MCQ6961844.1"/>
    </source>
</evidence>
<evidence type="ECO:0000259" key="2">
    <source>
        <dbReference type="Pfam" id="PF07786"/>
    </source>
</evidence>
<dbReference type="Pfam" id="PF07786">
    <property type="entry name" value="HGSNAT_cat"/>
    <property type="match status" value="1"/>
</dbReference>
<keyword evidence="1" id="KW-0812">Transmembrane</keyword>
<reference evidence="3 4" key="1">
    <citation type="journal article" date="2011" name="Appl. Environ. Microbiol.">
        <title>Methanogenic archaea isolated from Taiwan's Chelungpu fault.</title>
        <authorList>
            <person name="Wu S.Y."/>
            <person name="Lai M.C."/>
        </authorList>
    </citation>
    <scope>NUCLEOTIDE SEQUENCE [LARGE SCALE GENOMIC DNA]</scope>
    <source>
        <strain evidence="3 4">St545Mb</strain>
    </source>
</reference>
<evidence type="ECO:0000256" key="1">
    <source>
        <dbReference type="SAM" id="Phobius"/>
    </source>
</evidence>
<feature type="transmembrane region" description="Helical" evidence="1">
    <location>
        <begin position="228"/>
        <end position="248"/>
    </location>
</feature>
<comment type="caution">
    <text evidence="3">The sequence shown here is derived from an EMBL/GenBank/DDBJ whole genome shotgun (WGS) entry which is preliminary data.</text>
</comment>
<sequence length="263" mass="29643">MDDILHRRFWEVDFLRGMAIVLMVTYHVFFDMRFLDISELDPNSGILLVIGRSASITFIFLVGLSLTLSYSRARLFSGETPSLFPKYVKRGAAIFSWGLVITLVTGILLPRGTIFFGILHLIGVSIILAYPFLGFQLKPLFAGWAFLFAGFFTEGAYVGFPWLLWLGLKPYGFYSYDYFPVIPWFGMILLGVSAGNILYHGYRRQFVLPDLEQSSLVKIFACLGRNSLFIYLVHQPLIIGFLILGGFANIDILSPMFLTGASP</sequence>
<feature type="transmembrane region" description="Helical" evidence="1">
    <location>
        <begin position="140"/>
        <end position="166"/>
    </location>
</feature>
<gene>
    <name evidence="3" type="ORF">PV02_01205</name>
</gene>
<evidence type="ECO:0000313" key="4">
    <source>
        <dbReference type="Proteomes" id="UP001206983"/>
    </source>
</evidence>
<keyword evidence="1" id="KW-1133">Transmembrane helix</keyword>
<proteinExistence type="predicted"/>
<feature type="transmembrane region" description="Helical" evidence="1">
    <location>
        <begin position="114"/>
        <end position="133"/>
    </location>
</feature>
<feature type="transmembrane region" description="Helical" evidence="1">
    <location>
        <begin position="12"/>
        <end position="29"/>
    </location>
</feature>
<feature type="domain" description="Heparan-alpha-glucosaminide N-acetyltransferase catalytic" evidence="2">
    <location>
        <begin position="8"/>
        <end position="236"/>
    </location>
</feature>
<protein>
    <submittedName>
        <fullName evidence="3">Membrane protein</fullName>
    </submittedName>
</protein>
<feature type="transmembrane region" description="Helical" evidence="1">
    <location>
        <begin position="178"/>
        <end position="199"/>
    </location>
</feature>